<dbReference type="PROSITE" id="PS50097">
    <property type="entry name" value="BTB"/>
    <property type="match status" value="1"/>
</dbReference>
<protein>
    <recommendedName>
        <fullName evidence="1">BTB domain-containing protein</fullName>
    </recommendedName>
</protein>
<dbReference type="InterPro" id="IPR000210">
    <property type="entry name" value="BTB/POZ_dom"/>
</dbReference>
<dbReference type="InterPro" id="IPR011333">
    <property type="entry name" value="SKP1/BTB/POZ_sf"/>
</dbReference>
<dbReference type="Gene3D" id="3.30.710.10">
    <property type="entry name" value="Potassium Channel Kv1.1, Chain A"/>
    <property type="match status" value="1"/>
</dbReference>
<proteinExistence type="predicted"/>
<name>M2R775_CERS8</name>
<organism evidence="2 3">
    <name type="scientific">Ceriporiopsis subvermispora (strain B)</name>
    <name type="common">White-rot fungus</name>
    <name type="synonym">Gelatoporia subvermispora</name>
    <dbReference type="NCBI Taxonomy" id="914234"/>
    <lineage>
        <taxon>Eukaryota</taxon>
        <taxon>Fungi</taxon>
        <taxon>Dikarya</taxon>
        <taxon>Basidiomycota</taxon>
        <taxon>Agaricomycotina</taxon>
        <taxon>Agaricomycetes</taxon>
        <taxon>Polyporales</taxon>
        <taxon>Gelatoporiaceae</taxon>
        <taxon>Gelatoporia</taxon>
    </lineage>
</organism>
<accession>M2R775</accession>
<evidence type="ECO:0000313" key="3">
    <source>
        <dbReference type="Proteomes" id="UP000016930"/>
    </source>
</evidence>
<reference evidence="2 3" key="1">
    <citation type="journal article" date="2012" name="Proc. Natl. Acad. Sci. U.S.A.">
        <title>Comparative genomics of Ceriporiopsis subvermispora and Phanerochaete chrysosporium provide insight into selective ligninolysis.</title>
        <authorList>
            <person name="Fernandez-Fueyo E."/>
            <person name="Ruiz-Duenas F.J."/>
            <person name="Ferreira P."/>
            <person name="Floudas D."/>
            <person name="Hibbett D.S."/>
            <person name="Canessa P."/>
            <person name="Larrondo L.F."/>
            <person name="James T.Y."/>
            <person name="Seelenfreund D."/>
            <person name="Lobos S."/>
            <person name="Polanco R."/>
            <person name="Tello M."/>
            <person name="Honda Y."/>
            <person name="Watanabe T."/>
            <person name="Watanabe T."/>
            <person name="Ryu J.S."/>
            <person name="Kubicek C.P."/>
            <person name="Schmoll M."/>
            <person name="Gaskell J."/>
            <person name="Hammel K.E."/>
            <person name="St John F.J."/>
            <person name="Vanden Wymelenberg A."/>
            <person name="Sabat G."/>
            <person name="Splinter BonDurant S."/>
            <person name="Syed K."/>
            <person name="Yadav J.S."/>
            <person name="Doddapaneni H."/>
            <person name="Subramanian V."/>
            <person name="Lavin J.L."/>
            <person name="Oguiza J.A."/>
            <person name="Perez G."/>
            <person name="Pisabarro A.G."/>
            <person name="Ramirez L."/>
            <person name="Santoyo F."/>
            <person name="Master E."/>
            <person name="Coutinho P.M."/>
            <person name="Henrissat B."/>
            <person name="Lombard V."/>
            <person name="Magnuson J.K."/>
            <person name="Kuees U."/>
            <person name="Hori C."/>
            <person name="Igarashi K."/>
            <person name="Samejima M."/>
            <person name="Held B.W."/>
            <person name="Barry K.W."/>
            <person name="LaButti K.M."/>
            <person name="Lapidus A."/>
            <person name="Lindquist E.A."/>
            <person name="Lucas S.M."/>
            <person name="Riley R."/>
            <person name="Salamov A.A."/>
            <person name="Hoffmeister D."/>
            <person name="Schwenk D."/>
            <person name="Hadar Y."/>
            <person name="Yarden O."/>
            <person name="de Vries R.P."/>
            <person name="Wiebenga A."/>
            <person name="Stenlid J."/>
            <person name="Eastwood D."/>
            <person name="Grigoriev I.V."/>
            <person name="Berka R.M."/>
            <person name="Blanchette R.A."/>
            <person name="Kersten P."/>
            <person name="Martinez A.T."/>
            <person name="Vicuna R."/>
            <person name="Cullen D."/>
        </authorList>
    </citation>
    <scope>NUCLEOTIDE SEQUENCE [LARGE SCALE GENOMIC DNA]</scope>
    <source>
        <strain evidence="2 3">B</strain>
    </source>
</reference>
<evidence type="ECO:0000313" key="2">
    <source>
        <dbReference type="EMBL" id="EMD34252.1"/>
    </source>
</evidence>
<dbReference type="Pfam" id="PF00651">
    <property type="entry name" value="BTB"/>
    <property type="match status" value="1"/>
</dbReference>
<dbReference type="AlphaFoldDB" id="M2R775"/>
<evidence type="ECO:0000259" key="1">
    <source>
        <dbReference type="PROSITE" id="PS50097"/>
    </source>
</evidence>
<dbReference type="OrthoDB" id="3036049at2759"/>
<dbReference type="STRING" id="914234.M2R775"/>
<dbReference type="CDD" id="cd18186">
    <property type="entry name" value="BTB_POZ_ZBTB_KLHL-like"/>
    <property type="match status" value="1"/>
</dbReference>
<dbReference type="EMBL" id="KB445803">
    <property type="protein sequence ID" value="EMD34252.1"/>
    <property type="molecule type" value="Genomic_DNA"/>
</dbReference>
<sequence length="229" mass="25094">MDAGAAGTHWKRVKEFWFDDGNIILIAEDQGFRVYRGLLSRHSQVFRDMFCIPQPNAAETLDGCPIVRLSGDSPADLTRGLRHFYSSTLRDPHLPFAVIAAVIQIGHKYVMGSLQVQAITRLQSLFPTGYLFTTTIESHFSLVPVNATPLDAFTAVNLGRLTGQTSILPFAFDICAQYDNELVNGVTLNGRLNGSLRTISPDVLLPRSSSLKLEPPLLCDCSAGAMPTK</sequence>
<dbReference type="HOGENOM" id="CLU_033082_6_1_1"/>
<dbReference type="Proteomes" id="UP000016930">
    <property type="component" value="Unassembled WGS sequence"/>
</dbReference>
<gene>
    <name evidence="2" type="ORF">CERSUDRAFT_97510</name>
</gene>
<keyword evidence="3" id="KW-1185">Reference proteome</keyword>
<feature type="domain" description="BTB" evidence="1">
    <location>
        <begin position="21"/>
        <end position="93"/>
    </location>
</feature>
<dbReference type="SUPFAM" id="SSF54695">
    <property type="entry name" value="POZ domain"/>
    <property type="match status" value="1"/>
</dbReference>